<dbReference type="Pfam" id="PF02793">
    <property type="entry name" value="HRM"/>
    <property type="match status" value="1"/>
</dbReference>
<accession>A0ABD3T6P2</accession>
<dbReference type="InterPro" id="IPR050332">
    <property type="entry name" value="GPCR_2"/>
</dbReference>
<dbReference type="PROSITE" id="PS50227">
    <property type="entry name" value="G_PROTEIN_RECEP_F2_3"/>
    <property type="match status" value="1"/>
</dbReference>
<protein>
    <recommendedName>
        <fullName evidence="1">G-protein coupled receptors family 2 profile 1 domain-containing protein</fullName>
    </recommendedName>
</protein>
<reference evidence="2 3" key="1">
    <citation type="submission" date="2024-11" db="EMBL/GenBank/DDBJ databases">
        <title>Chromosome-level genome assembly of the freshwater bivalve Anodonta woodiana.</title>
        <authorList>
            <person name="Chen X."/>
        </authorList>
    </citation>
    <scope>NUCLEOTIDE SEQUENCE [LARGE SCALE GENOMIC DNA]</scope>
    <source>
        <strain evidence="2">MN2024</strain>
        <tissue evidence="2">Gills</tissue>
    </source>
</reference>
<evidence type="ECO:0000313" key="3">
    <source>
        <dbReference type="Proteomes" id="UP001634394"/>
    </source>
</evidence>
<sequence>PQCNETWDGIMCWPATPVNQIRKQSCPNYINGFFTTGYATRKCLSDGQWYIHPNTNSSWTNYTDCMKHSNSQEVSTLIT</sequence>
<name>A0ABD3T6P2_SINWO</name>
<dbReference type="Proteomes" id="UP001634394">
    <property type="component" value="Unassembled WGS sequence"/>
</dbReference>
<dbReference type="InterPro" id="IPR001879">
    <property type="entry name" value="GPCR_2_extracellular_dom"/>
</dbReference>
<evidence type="ECO:0000259" key="1">
    <source>
        <dbReference type="PROSITE" id="PS50227"/>
    </source>
</evidence>
<dbReference type="Gene3D" id="4.10.1240.10">
    <property type="entry name" value="GPCR, family 2, extracellular hormone receptor domain"/>
    <property type="match status" value="1"/>
</dbReference>
<keyword evidence="3" id="KW-1185">Reference proteome</keyword>
<dbReference type="PANTHER" id="PTHR45620:SF42">
    <property type="entry name" value="G-PROTEIN COUPLED RECEPTOR SEB-2"/>
    <property type="match status" value="1"/>
</dbReference>
<dbReference type="PANTHER" id="PTHR45620">
    <property type="entry name" value="PDF RECEPTOR-LIKE PROTEIN-RELATED"/>
    <property type="match status" value="1"/>
</dbReference>
<organism evidence="2 3">
    <name type="scientific">Sinanodonta woodiana</name>
    <name type="common">Chinese pond mussel</name>
    <name type="synonym">Anodonta woodiana</name>
    <dbReference type="NCBI Taxonomy" id="1069815"/>
    <lineage>
        <taxon>Eukaryota</taxon>
        <taxon>Metazoa</taxon>
        <taxon>Spiralia</taxon>
        <taxon>Lophotrochozoa</taxon>
        <taxon>Mollusca</taxon>
        <taxon>Bivalvia</taxon>
        <taxon>Autobranchia</taxon>
        <taxon>Heteroconchia</taxon>
        <taxon>Palaeoheterodonta</taxon>
        <taxon>Unionida</taxon>
        <taxon>Unionoidea</taxon>
        <taxon>Unionidae</taxon>
        <taxon>Unioninae</taxon>
        <taxon>Sinanodonta</taxon>
    </lineage>
</organism>
<dbReference type="SUPFAM" id="SSF111418">
    <property type="entry name" value="Hormone receptor domain"/>
    <property type="match status" value="1"/>
</dbReference>
<gene>
    <name evidence="2" type="ORF">ACJMK2_024042</name>
</gene>
<feature type="domain" description="G-protein coupled receptors family 2 profile 1" evidence="1">
    <location>
        <begin position="1"/>
        <end position="69"/>
    </location>
</feature>
<proteinExistence type="predicted"/>
<evidence type="ECO:0000313" key="2">
    <source>
        <dbReference type="EMBL" id="KAL3832395.1"/>
    </source>
</evidence>
<dbReference type="PROSITE" id="PS00649">
    <property type="entry name" value="G_PROTEIN_RECEP_F2_1"/>
    <property type="match status" value="1"/>
</dbReference>
<dbReference type="InterPro" id="IPR017983">
    <property type="entry name" value="GPCR_2_secretin-like_CS"/>
</dbReference>
<dbReference type="SMART" id="SM00008">
    <property type="entry name" value="HormR"/>
    <property type="match status" value="1"/>
</dbReference>
<dbReference type="AlphaFoldDB" id="A0ABD3T6P2"/>
<feature type="non-terminal residue" evidence="2">
    <location>
        <position position="1"/>
    </location>
</feature>
<feature type="non-terminal residue" evidence="2">
    <location>
        <position position="79"/>
    </location>
</feature>
<dbReference type="EMBL" id="JBJQND010000019">
    <property type="protein sequence ID" value="KAL3832395.1"/>
    <property type="molecule type" value="Genomic_DNA"/>
</dbReference>
<comment type="caution">
    <text evidence="2">The sequence shown here is derived from an EMBL/GenBank/DDBJ whole genome shotgun (WGS) entry which is preliminary data.</text>
</comment>
<dbReference type="InterPro" id="IPR036445">
    <property type="entry name" value="GPCR_2_extracell_dom_sf"/>
</dbReference>